<reference evidence="2" key="1">
    <citation type="submission" date="2025-08" db="UniProtKB">
        <authorList>
            <consortium name="Ensembl"/>
        </authorList>
    </citation>
    <scope>IDENTIFICATION</scope>
</reference>
<dbReference type="Ensembl" id="ENSSFAT00005022116.1">
    <property type="protein sequence ID" value="ENSSFAP00005021245.1"/>
    <property type="gene ID" value="ENSSFAG00005011067.1"/>
</dbReference>
<dbReference type="InterPro" id="IPR039861">
    <property type="entry name" value="IMPG"/>
</dbReference>
<reference evidence="2" key="2">
    <citation type="submission" date="2025-09" db="UniProtKB">
        <authorList>
            <consortium name="Ensembl"/>
        </authorList>
    </citation>
    <scope>IDENTIFICATION</scope>
</reference>
<dbReference type="InParanoid" id="A0A672GW34"/>
<accession>A0A672GW34</accession>
<proteinExistence type="predicted"/>
<protein>
    <submittedName>
        <fullName evidence="2">Uncharacterized protein</fullName>
    </submittedName>
</protein>
<sequence length="129" mass="14616">GPGVADALNAVCQETVWEAFKIFWDRLPERDEYQVWVSRCLDDSVSISDIGEFFSRSDEHRDLVRAVSPRETSLKRGKKQRNKTDKKHLIGPVSSACEHLKPLPLLSQTADTQTHQQSNNRTNVIAPCL</sequence>
<dbReference type="AlphaFoldDB" id="A0A672GW34"/>
<name>A0A672GW34_SALFA</name>
<feature type="region of interest" description="Disordered" evidence="1">
    <location>
        <begin position="110"/>
        <end position="129"/>
    </location>
</feature>
<organism evidence="2 3">
    <name type="scientific">Salarias fasciatus</name>
    <name type="common">Jewelled blenny</name>
    <name type="synonym">Blennius fasciatus</name>
    <dbReference type="NCBI Taxonomy" id="181472"/>
    <lineage>
        <taxon>Eukaryota</taxon>
        <taxon>Metazoa</taxon>
        <taxon>Chordata</taxon>
        <taxon>Craniata</taxon>
        <taxon>Vertebrata</taxon>
        <taxon>Euteleostomi</taxon>
        <taxon>Actinopterygii</taxon>
        <taxon>Neopterygii</taxon>
        <taxon>Teleostei</taxon>
        <taxon>Neoteleostei</taxon>
        <taxon>Acanthomorphata</taxon>
        <taxon>Ovalentaria</taxon>
        <taxon>Blenniimorphae</taxon>
        <taxon>Blenniiformes</taxon>
        <taxon>Blennioidei</taxon>
        <taxon>Blenniidae</taxon>
        <taxon>Salariinae</taxon>
        <taxon>Salarias</taxon>
    </lineage>
</organism>
<dbReference type="PANTHER" id="PTHR12199">
    <property type="entry name" value="INTERPHOTORECEPTOR MATRIX PROTEOGLYCAN"/>
    <property type="match status" value="1"/>
</dbReference>
<feature type="compositionally biased region" description="Basic residues" evidence="1">
    <location>
        <begin position="75"/>
        <end position="86"/>
    </location>
</feature>
<dbReference type="PANTHER" id="PTHR12199:SF5">
    <property type="entry name" value="MUCIN-2-LIKE ISOFORM X1"/>
    <property type="match status" value="1"/>
</dbReference>
<evidence type="ECO:0000313" key="3">
    <source>
        <dbReference type="Proteomes" id="UP000472267"/>
    </source>
</evidence>
<evidence type="ECO:0000313" key="2">
    <source>
        <dbReference type="Ensembl" id="ENSSFAP00005021245.1"/>
    </source>
</evidence>
<keyword evidence="3" id="KW-1185">Reference proteome</keyword>
<evidence type="ECO:0000256" key="1">
    <source>
        <dbReference type="SAM" id="MobiDB-lite"/>
    </source>
</evidence>
<feature type="compositionally biased region" description="Polar residues" evidence="1">
    <location>
        <begin position="110"/>
        <end position="123"/>
    </location>
</feature>
<dbReference type="GO" id="GO:0007601">
    <property type="term" value="P:visual perception"/>
    <property type="evidence" value="ECO:0007669"/>
    <property type="project" value="InterPro"/>
</dbReference>
<feature type="region of interest" description="Disordered" evidence="1">
    <location>
        <begin position="65"/>
        <end position="88"/>
    </location>
</feature>
<dbReference type="Proteomes" id="UP000472267">
    <property type="component" value="Unassembled WGS sequence"/>
</dbReference>